<dbReference type="Proteomes" id="UP000579153">
    <property type="component" value="Unassembled WGS sequence"/>
</dbReference>
<accession>A0A7W9G3U3</accession>
<evidence type="ECO:0000313" key="1">
    <source>
        <dbReference type="EMBL" id="MBB5776723.1"/>
    </source>
</evidence>
<dbReference type="RefSeq" id="WP_185070259.1">
    <property type="nucleotide sequence ID" value="NZ_JACHMB010000001.1"/>
</dbReference>
<organism evidence="1 2">
    <name type="scientific">Nonomuraea jabiensis</name>
    <dbReference type="NCBI Taxonomy" id="882448"/>
    <lineage>
        <taxon>Bacteria</taxon>
        <taxon>Bacillati</taxon>
        <taxon>Actinomycetota</taxon>
        <taxon>Actinomycetes</taxon>
        <taxon>Streptosporangiales</taxon>
        <taxon>Streptosporangiaceae</taxon>
        <taxon>Nonomuraea</taxon>
    </lineage>
</organism>
<gene>
    <name evidence="1" type="ORF">HD596_003479</name>
</gene>
<dbReference type="EMBL" id="JACHMB010000001">
    <property type="protein sequence ID" value="MBB5776723.1"/>
    <property type="molecule type" value="Genomic_DNA"/>
</dbReference>
<name>A0A7W9G3U3_9ACTN</name>
<protein>
    <submittedName>
        <fullName evidence="1">Uncharacterized protein</fullName>
    </submittedName>
</protein>
<proteinExistence type="predicted"/>
<keyword evidence="2" id="KW-1185">Reference proteome</keyword>
<dbReference type="AlphaFoldDB" id="A0A7W9G3U3"/>
<sequence>MHSHEQARQFADELMGRIYVALRDGTLDAEPVIALACLLEETGRSTPATRELLERAAADLTTTDVTRLGKKLLRDARFEPTFALEPSMWVALEQALKLVERDVRSTGITGPLRLVIPDWDDSGHAWVEFRGGCQGNGIWPTQGSNAQKALVSIADATQEVIMEMLWKVWPVCPAHDRGLRAELEHKAAGWRCTGDGTHTVARVGELLPEHR</sequence>
<evidence type="ECO:0000313" key="2">
    <source>
        <dbReference type="Proteomes" id="UP000579153"/>
    </source>
</evidence>
<reference evidence="1 2" key="1">
    <citation type="submission" date="2020-08" db="EMBL/GenBank/DDBJ databases">
        <title>Sequencing the genomes of 1000 actinobacteria strains.</title>
        <authorList>
            <person name="Klenk H.-P."/>
        </authorList>
    </citation>
    <scope>NUCLEOTIDE SEQUENCE [LARGE SCALE GENOMIC DNA]</scope>
    <source>
        <strain evidence="1 2">DSM 45507</strain>
    </source>
</reference>
<comment type="caution">
    <text evidence="1">The sequence shown here is derived from an EMBL/GenBank/DDBJ whole genome shotgun (WGS) entry which is preliminary data.</text>
</comment>